<comment type="caution">
    <text evidence="2">The sequence shown here is derived from an EMBL/GenBank/DDBJ whole genome shotgun (WGS) entry which is preliminary data.</text>
</comment>
<evidence type="ECO:0000313" key="2">
    <source>
        <dbReference type="EMBL" id="GAH76685.1"/>
    </source>
</evidence>
<accession>X1J599</accession>
<name>X1J599_9ZZZZ</name>
<feature type="non-terminal residue" evidence="2">
    <location>
        <position position="1"/>
    </location>
</feature>
<feature type="compositionally biased region" description="Basic and acidic residues" evidence="1">
    <location>
        <begin position="1"/>
        <end position="14"/>
    </location>
</feature>
<proteinExistence type="predicted"/>
<evidence type="ECO:0000256" key="1">
    <source>
        <dbReference type="SAM" id="MobiDB-lite"/>
    </source>
</evidence>
<reference evidence="2" key="1">
    <citation type="journal article" date="2014" name="Front. Microbiol.">
        <title>High frequency of phylogenetically diverse reductive dehalogenase-homologous genes in deep subseafloor sedimentary metagenomes.</title>
        <authorList>
            <person name="Kawai M."/>
            <person name="Futagami T."/>
            <person name="Toyoda A."/>
            <person name="Takaki Y."/>
            <person name="Nishi S."/>
            <person name="Hori S."/>
            <person name="Arai W."/>
            <person name="Tsubouchi T."/>
            <person name="Morono Y."/>
            <person name="Uchiyama I."/>
            <person name="Ito T."/>
            <person name="Fujiyama A."/>
            <person name="Inagaki F."/>
            <person name="Takami H."/>
        </authorList>
    </citation>
    <scope>NUCLEOTIDE SEQUENCE</scope>
    <source>
        <strain evidence="2">Expedition CK06-06</strain>
    </source>
</reference>
<feature type="region of interest" description="Disordered" evidence="1">
    <location>
        <begin position="1"/>
        <end position="20"/>
    </location>
</feature>
<organism evidence="2">
    <name type="scientific">marine sediment metagenome</name>
    <dbReference type="NCBI Taxonomy" id="412755"/>
    <lineage>
        <taxon>unclassified sequences</taxon>
        <taxon>metagenomes</taxon>
        <taxon>ecological metagenomes</taxon>
    </lineage>
</organism>
<gene>
    <name evidence="2" type="ORF">S03H2_67516</name>
</gene>
<dbReference type="AlphaFoldDB" id="X1J599"/>
<dbReference type="EMBL" id="BARU01044220">
    <property type="protein sequence ID" value="GAH76685.1"/>
    <property type="molecule type" value="Genomic_DNA"/>
</dbReference>
<protein>
    <submittedName>
        <fullName evidence="2">Uncharacterized protein</fullName>
    </submittedName>
</protein>
<sequence>TTEYKLSPEQREKLQPPYLSPSAAKKKDLKVIDNIDQREIKPKISFSLLVEGKQFVI</sequence>